<dbReference type="STRING" id="1120918.SAMN05216249_11153"/>
<feature type="transmembrane region" description="Helical" evidence="13">
    <location>
        <begin position="433"/>
        <end position="456"/>
    </location>
</feature>
<dbReference type="FunFam" id="2.70.70.10:FF:000001">
    <property type="entry name" value="PTS system glucose-specific IIA component"/>
    <property type="match status" value="1"/>
</dbReference>
<dbReference type="PROSITE" id="PS51093">
    <property type="entry name" value="PTS_EIIA_TYPE_1"/>
    <property type="match status" value="1"/>
</dbReference>
<feature type="transmembrane region" description="Helical" evidence="13">
    <location>
        <begin position="395"/>
        <end position="421"/>
    </location>
</feature>
<dbReference type="SUPFAM" id="SSF51261">
    <property type="entry name" value="Duplicated hybrid motif"/>
    <property type="match status" value="1"/>
</dbReference>
<keyword evidence="9 13" id="KW-1133">Transmembrane helix</keyword>
<dbReference type="AlphaFoldDB" id="A0A1I0YT32"/>
<dbReference type="InterPro" id="IPR036878">
    <property type="entry name" value="Glu_permease_IIB"/>
</dbReference>
<name>A0A1I0YT32_9FIRM</name>
<dbReference type="PANTHER" id="PTHR30175:SF7">
    <property type="entry name" value="NEGATIVE REGULATOR OF SACY ACTIVITY"/>
    <property type="match status" value="1"/>
</dbReference>
<dbReference type="GO" id="GO:0016301">
    <property type="term" value="F:kinase activity"/>
    <property type="evidence" value="ECO:0007669"/>
    <property type="project" value="UniProtKB-KW"/>
</dbReference>
<evidence type="ECO:0000256" key="5">
    <source>
        <dbReference type="ARBA" id="ARBA00022679"/>
    </source>
</evidence>
<evidence type="ECO:0000256" key="9">
    <source>
        <dbReference type="ARBA" id="ARBA00022989"/>
    </source>
</evidence>
<dbReference type="GO" id="GO:0090589">
    <property type="term" value="F:protein-phosphocysteine-trehalose phosphotransferase system transporter activity"/>
    <property type="evidence" value="ECO:0007669"/>
    <property type="project" value="TreeGrafter"/>
</dbReference>
<dbReference type="GO" id="GO:0008982">
    <property type="term" value="F:protein-N(PI)-phosphohistidine-sugar phosphotransferase activity"/>
    <property type="evidence" value="ECO:0007669"/>
    <property type="project" value="InterPro"/>
</dbReference>
<dbReference type="InterPro" id="IPR018113">
    <property type="entry name" value="PTrfase_EIIB_Cys"/>
</dbReference>
<keyword evidence="4" id="KW-0762">Sugar transport</keyword>
<dbReference type="InterPro" id="IPR001996">
    <property type="entry name" value="PTS_IIB_1"/>
</dbReference>
<dbReference type="InterPro" id="IPR001127">
    <property type="entry name" value="PTS_EIIA_1_perm"/>
</dbReference>
<dbReference type="InterPro" id="IPR011055">
    <property type="entry name" value="Dup_hybrid_motif"/>
</dbReference>
<dbReference type="InterPro" id="IPR003352">
    <property type="entry name" value="PTS_EIIC"/>
</dbReference>
<feature type="transmembrane region" description="Helical" evidence="13">
    <location>
        <begin position="112"/>
        <end position="136"/>
    </location>
</feature>
<proteinExistence type="predicted"/>
<feature type="transmembrane region" description="Helical" evidence="13">
    <location>
        <begin position="222"/>
        <end position="241"/>
    </location>
</feature>
<feature type="active site" description="Phosphocysteine intermediate; for EIIB activity" evidence="11">
    <location>
        <position position="26"/>
    </location>
</feature>
<dbReference type="RefSeq" id="WP_092872695.1">
    <property type="nucleotide sequence ID" value="NZ_FOJY01000011.1"/>
</dbReference>
<feature type="transmembrane region" description="Helical" evidence="13">
    <location>
        <begin position="368"/>
        <end position="389"/>
    </location>
</feature>
<sequence length="636" mass="67650">MDYRESAKAVIEAIGGKDNIVSAAHCATRLRLVIADNSKVNISRVENVEGVKGCFEAAGQLQVIYGTGIVNKVYDEFIKLAGIEGGSKEDLKAAAAQKQNVFFRAIKTLGDIFVPIIPAIVASGLLNGLLGGLSAAYPDIAKSSVYEIINLFAGAALSMLPILIAVSAAKKFDGNPYLAAVIGFIMIHPSLINAWSVASMEEAGETIPTWSVWFGAFDINQVGYQGHVIPVIIAIFVMSWIEKRLHKIVPAMLDLFVTPLVTVLVTGYLTLSAIGPVFSKVEGWVLTAAQSLISLPFGLGGVIIGGLYAITVVAGLHHMYNMIEAEMCSLAVPMNTWMPIATAANVGQGAAALAVGVKSKNKKIKSMALPASLSAFLGITEPAIFGVNVRFMKPFVAGCIGGAAGGIVASLTGIYANAYGITGLFGFLITAQFVGYYAMVMVVSFAVAFIVSFVMYKDPVEETENATTTLKSPSNDSNANTSESASFEETIYNPIKGRVIPLEDVPDQTFAQKTLGDGMAIIPGEGKVVSPVDGVVETLFETKHAIGITTDNDVEILIHIGLNTVELNGQYFESHVSEGDKVKKGQLLISFDMNKIKDAGYNTVTPIIITNIEDFEGIEKETSGNKDTTDKLMKVY</sequence>
<dbReference type="Pfam" id="PF00358">
    <property type="entry name" value="PTS_EIIA_1"/>
    <property type="match status" value="1"/>
</dbReference>
<dbReference type="PROSITE" id="PS51103">
    <property type="entry name" value="PTS_EIIC_TYPE_1"/>
    <property type="match status" value="1"/>
</dbReference>
<dbReference type="GO" id="GO:0015771">
    <property type="term" value="P:trehalose transport"/>
    <property type="evidence" value="ECO:0007669"/>
    <property type="project" value="TreeGrafter"/>
</dbReference>
<dbReference type="PANTHER" id="PTHR30175">
    <property type="entry name" value="PHOSPHOTRANSFERASE SYSTEM TRANSPORT PROTEIN"/>
    <property type="match status" value="1"/>
</dbReference>
<evidence type="ECO:0000259" key="16">
    <source>
        <dbReference type="PROSITE" id="PS51103"/>
    </source>
</evidence>
<reference evidence="17 18" key="1">
    <citation type="submission" date="2016-10" db="EMBL/GenBank/DDBJ databases">
        <authorList>
            <person name="de Groot N.N."/>
        </authorList>
    </citation>
    <scope>NUCLEOTIDE SEQUENCE [LARGE SCALE GENOMIC DNA]</scope>
    <source>
        <strain evidence="17 18">DSM 5522</strain>
    </source>
</reference>
<evidence type="ECO:0000256" key="1">
    <source>
        <dbReference type="ARBA" id="ARBA00004651"/>
    </source>
</evidence>
<dbReference type="OrthoDB" id="92465at2"/>
<dbReference type="NCBIfam" id="TIGR00826">
    <property type="entry name" value="EIIB_glc"/>
    <property type="match status" value="1"/>
</dbReference>
<comment type="subcellular location">
    <subcellularLocation>
        <location evidence="1">Cell membrane</location>
        <topology evidence="1">Multi-pass membrane protein</topology>
    </subcellularLocation>
</comment>
<evidence type="ECO:0000256" key="2">
    <source>
        <dbReference type="ARBA" id="ARBA00022448"/>
    </source>
</evidence>
<feature type="transmembrane region" description="Helical" evidence="13">
    <location>
        <begin position="295"/>
        <end position="316"/>
    </location>
</feature>
<evidence type="ECO:0000256" key="3">
    <source>
        <dbReference type="ARBA" id="ARBA00022475"/>
    </source>
</evidence>
<keyword evidence="7 13" id="KW-0812">Transmembrane</keyword>
<feature type="transmembrane region" description="Helical" evidence="13">
    <location>
        <begin position="148"/>
        <end position="169"/>
    </location>
</feature>
<feature type="domain" description="PTS EIIC type-1" evidence="16">
    <location>
        <begin position="107"/>
        <end position="471"/>
    </location>
</feature>
<keyword evidence="5" id="KW-0808">Transferase</keyword>
<dbReference type="SUPFAM" id="SSF55604">
    <property type="entry name" value="Glucose permease domain IIB"/>
    <property type="match status" value="1"/>
</dbReference>
<evidence type="ECO:0000256" key="6">
    <source>
        <dbReference type="ARBA" id="ARBA00022683"/>
    </source>
</evidence>
<evidence type="ECO:0000256" key="10">
    <source>
        <dbReference type="ARBA" id="ARBA00023136"/>
    </source>
</evidence>
<feature type="region of interest" description="Disordered" evidence="12">
    <location>
        <begin position="467"/>
        <end position="486"/>
    </location>
</feature>
<evidence type="ECO:0000259" key="15">
    <source>
        <dbReference type="PROSITE" id="PS51098"/>
    </source>
</evidence>
<evidence type="ECO:0000313" key="17">
    <source>
        <dbReference type="EMBL" id="SFB16545.1"/>
    </source>
</evidence>
<evidence type="ECO:0000256" key="8">
    <source>
        <dbReference type="ARBA" id="ARBA00022777"/>
    </source>
</evidence>
<keyword evidence="8" id="KW-0418">Kinase</keyword>
<keyword evidence="10 13" id="KW-0472">Membrane</keyword>
<dbReference type="Pfam" id="PF00367">
    <property type="entry name" value="PTS_EIIB"/>
    <property type="match status" value="1"/>
</dbReference>
<evidence type="ECO:0000259" key="14">
    <source>
        <dbReference type="PROSITE" id="PS51093"/>
    </source>
</evidence>
<dbReference type="GO" id="GO:0005886">
    <property type="term" value="C:plasma membrane"/>
    <property type="evidence" value="ECO:0007669"/>
    <property type="project" value="UniProtKB-SubCell"/>
</dbReference>
<protein>
    <submittedName>
        <fullName evidence="17">PTS system sucrose-specific IIA component, Glc family /PTS system sucrose-specific IIB component, Glc family /PTS system sucrose-specific IIC component, Glc family</fullName>
    </submittedName>
</protein>
<keyword evidence="18" id="KW-1185">Reference proteome</keyword>
<keyword evidence="6" id="KW-0598">Phosphotransferase system</keyword>
<keyword evidence="2" id="KW-0813">Transport</keyword>
<keyword evidence="3" id="KW-1003">Cell membrane</keyword>
<feature type="domain" description="PTS EIIA type-1" evidence="14">
    <location>
        <begin position="507"/>
        <end position="611"/>
    </location>
</feature>
<gene>
    <name evidence="17" type="ORF">SAMN05216249_11153</name>
</gene>
<evidence type="ECO:0000256" key="12">
    <source>
        <dbReference type="SAM" id="MobiDB-lite"/>
    </source>
</evidence>
<dbReference type="FunFam" id="3.30.1360.60:FF:000001">
    <property type="entry name" value="PTS system glucose-specific IIBC component PtsG"/>
    <property type="match status" value="1"/>
</dbReference>
<evidence type="ECO:0000256" key="11">
    <source>
        <dbReference type="PROSITE-ProRule" id="PRU00421"/>
    </source>
</evidence>
<feature type="transmembrane region" description="Helical" evidence="13">
    <location>
        <begin position="253"/>
        <end position="275"/>
    </location>
</feature>
<dbReference type="InterPro" id="IPR050558">
    <property type="entry name" value="PTS_Sugar-Specific_Components"/>
</dbReference>
<evidence type="ECO:0000256" key="4">
    <source>
        <dbReference type="ARBA" id="ARBA00022597"/>
    </source>
</evidence>
<feature type="transmembrane region" description="Helical" evidence="13">
    <location>
        <begin position="176"/>
        <end position="198"/>
    </location>
</feature>
<dbReference type="Pfam" id="PF02378">
    <property type="entry name" value="PTS_EIIC"/>
    <property type="match status" value="1"/>
</dbReference>
<dbReference type="EMBL" id="FOJY01000011">
    <property type="protein sequence ID" value="SFB16545.1"/>
    <property type="molecule type" value="Genomic_DNA"/>
</dbReference>
<dbReference type="PROSITE" id="PS01035">
    <property type="entry name" value="PTS_EIIB_TYPE_1_CYS"/>
    <property type="match status" value="1"/>
</dbReference>
<dbReference type="PROSITE" id="PS51098">
    <property type="entry name" value="PTS_EIIB_TYPE_1"/>
    <property type="match status" value="1"/>
</dbReference>
<evidence type="ECO:0000256" key="7">
    <source>
        <dbReference type="ARBA" id="ARBA00022692"/>
    </source>
</evidence>
<accession>A0A1I0YT32</accession>
<dbReference type="Gene3D" id="2.70.70.10">
    <property type="entry name" value="Glucose Permease (Domain IIA)"/>
    <property type="match status" value="1"/>
</dbReference>
<dbReference type="CDD" id="cd00212">
    <property type="entry name" value="PTS_IIB_glc"/>
    <property type="match status" value="1"/>
</dbReference>
<dbReference type="Proteomes" id="UP000198838">
    <property type="component" value="Unassembled WGS sequence"/>
</dbReference>
<dbReference type="NCBIfam" id="TIGR00830">
    <property type="entry name" value="PTBA"/>
    <property type="match status" value="1"/>
</dbReference>
<organism evidence="17 18">
    <name type="scientific">Acetitomaculum ruminis DSM 5522</name>
    <dbReference type="NCBI Taxonomy" id="1120918"/>
    <lineage>
        <taxon>Bacteria</taxon>
        <taxon>Bacillati</taxon>
        <taxon>Bacillota</taxon>
        <taxon>Clostridia</taxon>
        <taxon>Lachnospirales</taxon>
        <taxon>Lachnospiraceae</taxon>
        <taxon>Acetitomaculum</taxon>
    </lineage>
</organism>
<feature type="domain" description="PTS EIIB type-1" evidence="15">
    <location>
        <begin position="4"/>
        <end position="87"/>
    </location>
</feature>
<dbReference type="Gene3D" id="3.30.1360.60">
    <property type="entry name" value="Glucose permease domain IIB"/>
    <property type="match status" value="1"/>
</dbReference>
<dbReference type="InterPro" id="IPR013013">
    <property type="entry name" value="PTS_EIIC_1"/>
</dbReference>
<evidence type="ECO:0000313" key="18">
    <source>
        <dbReference type="Proteomes" id="UP000198838"/>
    </source>
</evidence>
<evidence type="ECO:0000256" key="13">
    <source>
        <dbReference type="SAM" id="Phobius"/>
    </source>
</evidence>
<dbReference type="GO" id="GO:0009401">
    <property type="term" value="P:phosphoenolpyruvate-dependent sugar phosphotransferase system"/>
    <property type="evidence" value="ECO:0007669"/>
    <property type="project" value="UniProtKB-KW"/>
</dbReference>